<dbReference type="Proteomes" id="UP001602322">
    <property type="component" value="Unassembled WGS sequence"/>
</dbReference>
<dbReference type="Gene3D" id="3.30.300.30">
    <property type="match status" value="1"/>
</dbReference>
<gene>
    <name evidence="4" type="ORF">ACFY8O_16610</name>
</gene>
<evidence type="ECO:0000313" key="4">
    <source>
        <dbReference type="EMBL" id="MFF5897541.1"/>
    </source>
</evidence>
<reference evidence="4 5" key="1">
    <citation type="submission" date="2024-10" db="EMBL/GenBank/DDBJ databases">
        <title>The Natural Products Discovery Center: Release of the First 8490 Sequenced Strains for Exploring Actinobacteria Biosynthetic Diversity.</title>
        <authorList>
            <person name="Kalkreuter E."/>
            <person name="Kautsar S.A."/>
            <person name="Yang D."/>
            <person name="Bader C.D."/>
            <person name="Teijaro C.N."/>
            <person name="Fluegel L."/>
            <person name="Davis C.M."/>
            <person name="Simpson J.R."/>
            <person name="Lauterbach L."/>
            <person name="Steele A.D."/>
            <person name="Gui C."/>
            <person name="Meng S."/>
            <person name="Li G."/>
            <person name="Viehrig K."/>
            <person name="Ye F."/>
            <person name="Su P."/>
            <person name="Kiefer A.F."/>
            <person name="Nichols A."/>
            <person name="Cepeda A.J."/>
            <person name="Yan W."/>
            <person name="Fan B."/>
            <person name="Jiang Y."/>
            <person name="Adhikari A."/>
            <person name="Zheng C.-J."/>
            <person name="Schuster L."/>
            <person name="Cowan T.M."/>
            <person name="Smanski M.J."/>
            <person name="Chevrette M.G."/>
            <person name="De Carvalho L.P.S."/>
            <person name="Shen B."/>
        </authorList>
    </citation>
    <scope>NUCLEOTIDE SEQUENCE [LARGE SCALE GENOMIC DNA]</scope>
    <source>
        <strain evidence="4 5">NPDC012540</strain>
    </source>
</reference>
<dbReference type="InterPro" id="IPR010071">
    <property type="entry name" value="AA_adenyl_dom"/>
</dbReference>
<sequence>MSDVTPLGDLRLLPGAAEAARARALRNPLPVDTASAVLDHVARHAGTDGDRAAVVHGDTVVTYRGLLERVGAIRAGLLGKGCGPGDVVAVTGLRCPDVIAVLLAAESLAAVYLPVDPGWPAARAEDVLTRGAARWLVDCTPSATGPVREAAARAGVEPVPLPGRTAASRGTPTASMGDRSREPRYAIFTSGTTGRPKGALVEHQGMMNHLWAKVFDLSLDRDDTVAFSAPLVFDISVWQMLAPLLAGGTVAVIDDADLAFPRRLTRALSRSRVSVVELVPTVLGWLVDQVARTGPDALARLRWVISTGEELRPALARRVLTGLPEARLLNAYGPTECSDDVTHQVVGAAEAELERLPVGTAVVNAVLHVLAGEGDGRWRAVAEGEPGELFVGGLPVGLGYLNDEATTRAAFFRDVIDPGSPTGRLYRTGDLARVADGRVHYLGRADRQVKVSGVRMELDEVEVVLSRHPAVGSCAVVVSGTDGAAELTAHYSPRGPVSADELKEHLRSRLPPAMVPGQWRSWEALPLTPNGKTDHRALRDADAGQGAAP</sequence>
<dbReference type="NCBIfam" id="TIGR01733">
    <property type="entry name" value="AA-adenyl-dom"/>
    <property type="match status" value="1"/>
</dbReference>
<protein>
    <submittedName>
        <fullName evidence="4">Amino acid adenylation domain-containing protein</fullName>
    </submittedName>
</protein>
<feature type="domain" description="AMP-binding enzyme C-terminal" evidence="3">
    <location>
        <begin position="460"/>
        <end position="532"/>
    </location>
</feature>
<dbReference type="SUPFAM" id="SSF56801">
    <property type="entry name" value="Acetyl-CoA synthetase-like"/>
    <property type="match status" value="1"/>
</dbReference>
<dbReference type="PANTHER" id="PTHR45527">
    <property type="entry name" value="NONRIBOSOMAL PEPTIDE SYNTHETASE"/>
    <property type="match status" value="1"/>
</dbReference>
<dbReference type="PANTHER" id="PTHR45527:SF1">
    <property type="entry name" value="FATTY ACID SYNTHASE"/>
    <property type="match status" value="1"/>
</dbReference>
<evidence type="ECO:0000259" key="3">
    <source>
        <dbReference type="Pfam" id="PF13193"/>
    </source>
</evidence>
<accession>A0ABW6X7S8</accession>
<organism evidence="4 5">
    <name type="scientific">Streptomyces argenteolus</name>
    <dbReference type="NCBI Taxonomy" id="67274"/>
    <lineage>
        <taxon>Bacteria</taxon>
        <taxon>Bacillati</taxon>
        <taxon>Actinomycetota</taxon>
        <taxon>Actinomycetes</taxon>
        <taxon>Kitasatosporales</taxon>
        <taxon>Streptomycetaceae</taxon>
        <taxon>Streptomyces</taxon>
    </lineage>
</organism>
<dbReference type="Pfam" id="PF00501">
    <property type="entry name" value="AMP-binding"/>
    <property type="match status" value="1"/>
</dbReference>
<evidence type="ECO:0000256" key="1">
    <source>
        <dbReference type="SAM" id="MobiDB-lite"/>
    </source>
</evidence>
<dbReference type="Gene3D" id="3.40.50.12780">
    <property type="entry name" value="N-terminal domain of ligase-like"/>
    <property type="match status" value="1"/>
</dbReference>
<dbReference type="InterPro" id="IPR000873">
    <property type="entry name" value="AMP-dep_synth/lig_dom"/>
</dbReference>
<feature type="domain" description="AMP-dependent synthetase/ligase" evidence="2">
    <location>
        <begin position="42"/>
        <end position="401"/>
    </location>
</feature>
<feature type="region of interest" description="Disordered" evidence="1">
    <location>
        <begin position="527"/>
        <end position="549"/>
    </location>
</feature>
<dbReference type="InterPro" id="IPR045851">
    <property type="entry name" value="AMP-bd_C_sf"/>
</dbReference>
<dbReference type="Pfam" id="PF13193">
    <property type="entry name" value="AMP-binding_C"/>
    <property type="match status" value="1"/>
</dbReference>
<comment type="caution">
    <text evidence="4">The sequence shown here is derived from an EMBL/GenBank/DDBJ whole genome shotgun (WGS) entry which is preliminary data.</text>
</comment>
<feature type="region of interest" description="Disordered" evidence="1">
    <location>
        <begin position="159"/>
        <end position="179"/>
    </location>
</feature>
<dbReference type="InterPro" id="IPR042099">
    <property type="entry name" value="ANL_N_sf"/>
</dbReference>
<dbReference type="CDD" id="cd05930">
    <property type="entry name" value="A_NRPS"/>
    <property type="match status" value="1"/>
</dbReference>
<keyword evidence="5" id="KW-1185">Reference proteome</keyword>
<dbReference type="RefSeq" id="WP_387902802.1">
    <property type="nucleotide sequence ID" value="NZ_JBIBEG010000004.1"/>
</dbReference>
<feature type="compositionally biased region" description="Basic and acidic residues" evidence="1">
    <location>
        <begin position="532"/>
        <end position="542"/>
    </location>
</feature>
<evidence type="ECO:0000313" key="5">
    <source>
        <dbReference type="Proteomes" id="UP001602322"/>
    </source>
</evidence>
<proteinExistence type="predicted"/>
<dbReference type="InterPro" id="IPR025110">
    <property type="entry name" value="AMP-bd_C"/>
</dbReference>
<dbReference type="EMBL" id="JBIBEG010000004">
    <property type="protein sequence ID" value="MFF5897541.1"/>
    <property type="molecule type" value="Genomic_DNA"/>
</dbReference>
<name>A0ABW6X7S8_9ACTN</name>
<evidence type="ECO:0000259" key="2">
    <source>
        <dbReference type="Pfam" id="PF00501"/>
    </source>
</evidence>